<organism evidence="1 3">
    <name type="scientific">Pseudomonas arsenicoxydans</name>
    <dbReference type="NCBI Taxonomy" id="702115"/>
    <lineage>
        <taxon>Bacteria</taxon>
        <taxon>Pseudomonadati</taxon>
        <taxon>Pseudomonadota</taxon>
        <taxon>Gammaproteobacteria</taxon>
        <taxon>Pseudomonadales</taxon>
        <taxon>Pseudomonadaceae</taxon>
        <taxon>Pseudomonas</taxon>
    </lineage>
</organism>
<dbReference type="EMBL" id="CP024767">
    <property type="protein sequence ID" value="QAY83672.1"/>
    <property type="molecule type" value="Genomic_DNA"/>
</dbReference>
<reference evidence="1 3" key="1">
    <citation type="submission" date="2017-11" db="EMBL/GenBank/DDBJ databases">
        <title>Genome sequence of Pseudomonas arsenicoxydans ACM1.</title>
        <authorList>
            <person name="Nascimento F.X."/>
        </authorList>
    </citation>
    <scope>NUCLEOTIDE SEQUENCE [LARGE SCALE GENOMIC DNA]</scope>
    <source>
        <strain evidence="1 3">ACM1</strain>
    </source>
</reference>
<name>A0A4P6G2T3_9PSED</name>
<proteinExistence type="predicted"/>
<dbReference type="Proteomes" id="UP000291121">
    <property type="component" value="Chromosome"/>
</dbReference>
<gene>
    <name evidence="1" type="ORF">CUN61_06640</name>
    <name evidence="2" type="ORF">CUN61_22245</name>
</gene>
<accession>A0A4P6G2T3</accession>
<protein>
    <submittedName>
        <fullName evidence="1">IS4 family transposase</fullName>
    </submittedName>
</protein>
<dbReference type="EMBL" id="CP024767">
    <property type="protein sequence ID" value="QAY86507.1"/>
    <property type="molecule type" value="Genomic_DNA"/>
</dbReference>
<evidence type="ECO:0000313" key="1">
    <source>
        <dbReference type="EMBL" id="QAY83672.1"/>
    </source>
</evidence>
<dbReference type="AlphaFoldDB" id="A0A4P6G2T3"/>
<evidence type="ECO:0000313" key="3">
    <source>
        <dbReference type="Proteomes" id="UP000291121"/>
    </source>
</evidence>
<sequence length="95" mass="11028">GYNLLRYQMVEMSRHCPGIYPCEMSFTACTWAILGFINSVSADRSGNIPKYLAELHASAMHYVLPHRREERIYPRAIRLKSPKYPIRNKKASQLN</sequence>
<feature type="non-terminal residue" evidence="1">
    <location>
        <position position="1"/>
    </location>
</feature>
<evidence type="ECO:0000313" key="2">
    <source>
        <dbReference type="EMBL" id="QAY86507.1"/>
    </source>
</evidence>
<keyword evidence="3" id="KW-1185">Reference proteome</keyword>